<comment type="caution">
    <text evidence="1">The sequence shown here is derived from an EMBL/GenBank/DDBJ whole genome shotgun (WGS) entry which is preliminary data.</text>
</comment>
<reference evidence="1 2" key="1">
    <citation type="submission" date="2024-12" db="EMBL/GenBank/DDBJ databases">
        <authorList>
            <person name="Hu S."/>
        </authorList>
    </citation>
    <scope>NUCLEOTIDE SEQUENCE [LARGE SCALE GENOMIC DNA]</scope>
    <source>
        <strain evidence="1 2">P-25</strain>
    </source>
</reference>
<name>A0ABW9JHP3_9SPHI</name>
<dbReference type="EMBL" id="SRMP02000016">
    <property type="protein sequence ID" value="MFN0291924.1"/>
    <property type="molecule type" value="Genomic_DNA"/>
</dbReference>
<evidence type="ECO:0000313" key="2">
    <source>
        <dbReference type="Proteomes" id="UP001517367"/>
    </source>
</evidence>
<evidence type="ECO:0000313" key="1">
    <source>
        <dbReference type="EMBL" id="MFN0291924.1"/>
    </source>
</evidence>
<dbReference type="RefSeq" id="WP_113663390.1">
    <property type="nucleotide sequence ID" value="NZ_SRMP02000016.1"/>
</dbReference>
<accession>A0ABW9JHP3</accession>
<proteinExistence type="predicted"/>
<dbReference type="Proteomes" id="UP001517367">
    <property type="component" value="Unassembled WGS sequence"/>
</dbReference>
<gene>
    <name evidence="1" type="ORF">E5L68_011020</name>
</gene>
<keyword evidence="2" id="KW-1185">Reference proteome</keyword>
<protein>
    <submittedName>
        <fullName evidence="1">Uncharacterized protein</fullName>
    </submittedName>
</protein>
<organism evidence="1 2">
    <name type="scientific">Pedobacter helvus</name>
    <dbReference type="NCBI Taxonomy" id="2563444"/>
    <lineage>
        <taxon>Bacteria</taxon>
        <taxon>Pseudomonadati</taxon>
        <taxon>Bacteroidota</taxon>
        <taxon>Sphingobacteriia</taxon>
        <taxon>Sphingobacteriales</taxon>
        <taxon>Sphingobacteriaceae</taxon>
        <taxon>Pedobacter</taxon>
    </lineage>
</organism>
<sequence length="72" mass="8243">MPHNTYTCMVQSLDYAGSSNQSNSLNLFYHEKSNFVFPDLLHCDNGLSRWSIDEKPFACISGRFWGMDAFSL</sequence>